<feature type="region of interest" description="Disordered" evidence="1">
    <location>
        <begin position="1"/>
        <end position="128"/>
    </location>
</feature>
<sequence>MSIARLDPPWTTSRASWFGTSASAPRESQLPWPPPPVADQRILGSDRADPLARTAPGAIQGPAGTPTPLATPGSASGAPKAGTHWLTTMSLEVRRGPSASSSPPPAFDSIFDGYDKGAGAEPSSSSSLPVYDKPVFDDCIFNGIPGVKSSSSFEYDDVFSSISSGPNRVSSSPFEDLLENLGKPMPESKKGASDGRSAEEKDRDLSDFDDLIPGFGGAVLPRKREYASDMFVRTSALHSKAAECQSSRLSQDGIYVIDLWDWREFPEANKQKPSVSSAKPPATMAEDPFVVLESESPSTNPLSGKLGTNLPPRSSFNVIEILPFPW</sequence>
<organism evidence="2 3">
    <name type="scientific">Musa troglodytarum</name>
    <name type="common">fe'i banana</name>
    <dbReference type="NCBI Taxonomy" id="320322"/>
    <lineage>
        <taxon>Eukaryota</taxon>
        <taxon>Viridiplantae</taxon>
        <taxon>Streptophyta</taxon>
        <taxon>Embryophyta</taxon>
        <taxon>Tracheophyta</taxon>
        <taxon>Spermatophyta</taxon>
        <taxon>Magnoliopsida</taxon>
        <taxon>Liliopsida</taxon>
        <taxon>Zingiberales</taxon>
        <taxon>Musaceae</taxon>
        <taxon>Musa</taxon>
    </lineage>
</organism>
<dbReference type="Proteomes" id="UP001055439">
    <property type="component" value="Chromosome 2"/>
</dbReference>
<feature type="compositionally biased region" description="Basic and acidic residues" evidence="1">
    <location>
        <begin position="186"/>
        <end position="206"/>
    </location>
</feature>
<accession>A0A9E7JNZ6</accession>
<proteinExistence type="predicted"/>
<evidence type="ECO:0000256" key="1">
    <source>
        <dbReference type="SAM" id="MobiDB-lite"/>
    </source>
</evidence>
<gene>
    <name evidence="2" type="ORF">MUK42_24218</name>
</gene>
<name>A0A9E7JNZ6_9LILI</name>
<dbReference type="OrthoDB" id="1749992at2759"/>
<evidence type="ECO:0000313" key="3">
    <source>
        <dbReference type="Proteomes" id="UP001055439"/>
    </source>
</evidence>
<dbReference type="EMBL" id="CP097504">
    <property type="protein sequence ID" value="URD88095.1"/>
    <property type="molecule type" value="Genomic_DNA"/>
</dbReference>
<reference evidence="2" key="1">
    <citation type="submission" date="2022-05" db="EMBL/GenBank/DDBJ databases">
        <title>The Musa troglodytarum L. genome provides insights into the mechanism of non-climacteric behaviour and enrichment of carotenoids.</title>
        <authorList>
            <person name="Wang J."/>
        </authorList>
    </citation>
    <scope>NUCLEOTIDE SEQUENCE</scope>
    <source>
        <tissue evidence="2">Leaf</tissue>
    </source>
</reference>
<keyword evidence="3" id="KW-1185">Reference proteome</keyword>
<evidence type="ECO:0000313" key="2">
    <source>
        <dbReference type="EMBL" id="URD88095.1"/>
    </source>
</evidence>
<dbReference type="AlphaFoldDB" id="A0A9E7JNZ6"/>
<feature type="compositionally biased region" description="Low complexity" evidence="1">
    <location>
        <begin position="61"/>
        <end position="76"/>
    </location>
</feature>
<feature type="compositionally biased region" description="Polar residues" evidence="1">
    <location>
        <begin position="10"/>
        <end position="23"/>
    </location>
</feature>
<protein>
    <submittedName>
        <fullName evidence="2">DnaJ domain</fullName>
    </submittedName>
</protein>
<feature type="compositionally biased region" description="Polar residues" evidence="1">
    <location>
        <begin position="163"/>
        <end position="173"/>
    </location>
</feature>
<feature type="region of interest" description="Disordered" evidence="1">
    <location>
        <begin position="163"/>
        <end position="207"/>
    </location>
</feature>